<keyword evidence="3" id="KW-1185">Reference proteome</keyword>
<feature type="region of interest" description="Disordered" evidence="1">
    <location>
        <begin position="1"/>
        <end position="30"/>
    </location>
</feature>
<accession>A0ABR2JNF3</accession>
<comment type="caution">
    <text evidence="2">The sequence shown here is derived from an EMBL/GenBank/DDBJ whole genome shotgun (WGS) entry which is preliminary data.</text>
</comment>
<gene>
    <name evidence="2" type="ORF">PGQ11_001226</name>
</gene>
<dbReference type="EMBL" id="JAPCWZ010000001">
    <property type="protein sequence ID" value="KAK8879932.1"/>
    <property type="molecule type" value="Genomic_DNA"/>
</dbReference>
<reference evidence="2 3" key="1">
    <citation type="journal article" date="2024" name="IMA Fungus">
        <title>Apiospora arundinis, a panoply of carbohydrate-active enzymes and secondary metabolites.</title>
        <authorList>
            <person name="Sorensen T."/>
            <person name="Petersen C."/>
            <person name="Muurmann A.T."/>
            <person name="Christiansen J.V."/>
            <person name="Brundto M.L."/>
            <person name="Overgaard C.K."/>
            <person name="Boysen A.T."/>
            <person name="Wollenberg R.D."/>
            <person name="Larsen T.O."/>
            <person name="Sorensen J.L."/>
            <person name="Nielsen K.L."/>
            <person name="Sondergaard T.E."/>
        </authorList>
    </citation>
    <scope>NUCLEOTIDE SEQUENCE [LARGE SCALE GENOMIC DNA]</scope>
    <source>
        <strain evidence="2 3">AAU 773</strain>
    </source>
</reference>
<evidence type="ECO:0000313" key="2">
    <source>
        <dbReference type="EMBL" id="KAK8879932.1"/>
    </source>
</evidence>
<evidence type="ECO:0000313" key="3">
    <source>
        <dbReference type="Proteomes" id="UP001390339"/>
    </source>
</evidence>
<evidence type="ECO:0000256" key="1">
    <source>
        <dbReference type="SAM" id="MobiDB-lite"/>
    </source>
</evidence>
<name>A0ABR2JNF3_9PEZI</name>
<dbReference type="Proteomes" id="UP001390339">
    <property type="component" value="Unassembled WGS sequence"/>
</dbReference>
<proteinExistence type="predicted"/>
<feature type="compositionally biased region" description="Basic and acidic residues" evidence="1">
    <location>
        <begin position="7"/>
        <end position="29"/>
    </location>
</feature>
<organism evidence="2 3">
    <name type="scientific">Apiospora arundinis</name>
    <dbReference type="NCBI Taxonomy" id="335852"/>
    <lineage>
        <taxon>Eukaryota</taxon>
        <taxon>Fungi</taxon>
        <taxon>Dikarya</taxon>
        <taxon>Ascomycota</taxon>
        <taxon>Pezizomycotina</taxon>
        <taxon>Sordariomycetes</taxon>
        <taxon>Xylariomycetidae</taxon>
        <taxon>Amphisphaeriales</taxon>
        <taxon>Apiosporaceae</taxon>
        <taxon>Apiospora</taxon>
    </lineage>
</organism>
<sequence length="358" mass="39964">MKLGARKQADDLMARRQSMSRRDSGHSELSDCCPPAIRAVFNTWELLESILIDLSMRDLLLLQRVSIAFRDVIRSSTPIQQKLFLAPVAQGTTVSGQETVPNPLLMDIFYPLYDDVLPFGPAVRADMVTSLRASPGRGLPLGSAAKAKQWKEEALNRRGASWRSMLLSQPPPRRLKYTNRVQKRDARLVVIARDAPVRMGAVYDLAYFALWRTGAVRVRWQYYAQFFDERGLPLLHDTTGLETPPGAAGFLDICVEENGGCASAAAVPHPAQLAPRWNESALARLTRLVLRTSQPIRDEPRCQSLQSEDYDRDAVAEAILPQGAGIADTEKFITLDESSRHQFVGYPSYMYRLGNCGM</sequence>
<protein>
    <submittedName>
        <fullName evidence="2">F-box-like domain-containing</fullName>
    </submittedName>
</protein>